<organism evidence="2 3">
    <name type="scientific">Massariosphaeria phaeospora</name>
    <dbReference type="NCBI Taxonomy" id="100035"/>
    <lineage>
        <taxon>Eukaryota</taxon>
        <taxon>Fungi</taxon>
        <taxon>Dikarya</taxon>
        <taxon>Ascomycota</taxon>
        <taxon>Pezizomycotina</taxon>
        <taxon>Dothideomycetes</taxon>
        <taxon>Pleosporomycetidae</taxon>
        <taxon>Pleosporales</taxon>
        <taxon>Pleosporales incertae sedis</taxon>
        <taxon>Massariosphaeria</taxon>
    </lineage>
</organism>
<feature type="region of interest" description="Disordered" evidence="1">
    <location>
        <begin position="1"/>
        <end position="67"/>
    </location>
</feature>
<accession>A0A7C8MH41</accession>
<sequence length="289" mass="31939">MSMLHPDDAPPSYEAATSSTAAQGRVSTDGPAARTSRSGIPPEHRRSMEDETRPLPPGWIRQFDADEQHQFFVDTNANPPRSIWTHPYDDPDFLATLSPEERKKHSRLHRTMTLEDLAAESSDDEDRLPPRPKPAASGAGRGSRSSSPQPQGLHKFGRKMKDKITQTTHEQREADRRRREEQERRAYQTHLQARQAMIRALQTGEPQLLGKDRQGRDLYVMPPGGGSGVPRGAFGYNPYAQGPYALQNARYRRPIGPYGRPYGYGYGGGLGAPVAAGLLGGTLLGGLMF</sequence>
<protein>
    <recommendedName>
        <fullName evidence="4">WW domain-containing protein</fullName>
    </recommendedName>
</protein>
<evidence type="ECO:0000313" key="2">
    <source>
        <dbReference type="EMBL" id="KAF2878156.1"/>
    </source>
</evidence>
<feature type="compositionally biased region" description="Polar residues" evidence="1">
    <location>
        <begin position="15"/>
        <end position="26"/>
    </location>
</feature>
<reference evidence="2 3" key="1">
    <citation type="submission" date="2020-01" db="EMBL/GenBank/DDBJ databases">
        <authorList>
            <consortium name="DOE Joint Genome Institute"/>
            <person name="Haridas S."/>
            <person name="Albert R."/>
            <person name="Binder M."/>
            <person name="Bloem J."/>
            <person name="Labutti K."/>
            <person name="Salamov A."/>
            <person name="Andreopoulos B."/>
            <person name="Baker S.E."/>
            <person name="Barry K."/>
            <person name="Bills G."/>
            <person name="Bluhm B.H."/>
            <person name="Cannon C."/>
            <person name="Castanera R."/>
            <person name="Culley D.E."/>
            <person name="Daum C."/>
            <person name="Ezra D."/>
            <person name="Gonzalez J.B."/>
            <person name="Henrissat B."/>
            <person name="Kuo A."/>
            <person name="Liang C."/>
            <person name="Lipzen A."/>
            <person name="Lutzoni F."/>
            <person name="Magnuson J."/>
            <person name="Mondo S."/>
            <person name="Nolan M."/>
            <person name="Ohm R."/>
            <person name="Pangilinan J."/>
            <person name="Park H.-J.H."/>
            <person name="Ramirez L."/>
            <person name="Alfaro M."/>
            <person name="Sun H."/>
            <person name="Tritt A."/>
            <person name="Yoshinaga Y."/>
            <person name="Zwiers L.-H.L."/>
            <person name="Turgeon B.G."/>
            <person name="Goodwin S.B."/>
            <person name="Spatafora J.W."/>
            <person name="Crous P.W."/>
            <person name="Grigoriev I.V."/>
        </authorList>
    </citation>
    <scope>NUCLEOTIDE SEQUENCE [LARGE SCALE GENOMIC DNA]</scope>
    <source>
        <strain evidence="2 3">CBS 611.86</strain>
    </source>
</reference>
<feature type="compositionally biased region" description="Acidic residues" evidence="1">
    <location>
        <begin position="117"/>
        <end position="126"/>
    </location>
</feature>
<proteinExistence type="predicted"/>
<feature type="compositionally biased region" description="Basic and acidic residues" evidence="1">
    <location>
        <begin position="42"/>
        <end position="53"/>
    </location>
</feature>
<keyword evidence="3" id="KW-1185">Reference proteome</keyword>
<evidence type="ECO:0008006" key="4">
    <source>
        <dbReference type="Google" id="ProtNLM"/>
    </source>
</evidence>
<dbReference type="AlphaFoldDB" id="A0A7C8MH41"/>
<dbReference type="Proteomes" id="UP000481861">
    <property type="component" value="Unassembled WGS sequence"/>
</dbReference>
<comment type="caution">
    <text evidence="2">The sequence shown here is derived from an EMBL/GenBank/DDBJ whole genome shotgun (WGS) entry which is preliminary data.</text>
</comment>
<dbReference type="Gene3D" id="2.20.70.10">
    <property type="match status" value="1"/>
</dbReference>
<dbReference type="OrthoDB" id="2367685at2759"/>
<feature type="compositionally biased region" description="Low complexity" evidence="1">
    <location>
        <begin position="134"/>
        <end position="148"/>
    </location>
</feature>
<gene>
    <name evidence="2" type="ORF">BDV95DRAFT_556821</name>
</gene>
<feature type="region of interest" description="Disordered" evidence="1">
    <location>
        <begin position="100"/>
        <end position="186"/>
    </location>
</feature>
<feature type="compositionally biased region" description="Basic and acidic residues" evidence="1">
    <location>
        <begin position="169"/>
        <end position="186"/>
    </location>
</feature>
<evidence type="ECO:0000313" key="3">
    <source>
        <dbReference type="Proteomes" id="UP000481861"/>
    </source>
</evidence>
<dbReference type="EMBL" id="JAADJZ010000001">
    <property type="protein sequence ID" value="KAF2878156.1"/>
    <property type="molecule type" value="Genomic_DNA"/>
</dbReference>
<evidence type="ECO:0000256" key="1">
    <source>
        <dbReference type="SAM" id="MobiDB-lite"/>
    </source>
</evidence>
<name>A0A7C8MH41_9PLEO</name>